<organism evidence="2 3">
    <name type="scientific">Scophthalmus maximus</name>
    <name type="common">Turbot</name>
    <name type="synonym">Psetta maxima</name>
    <dbReference type="NCBI Taxonomy" id="52904"/>
    <lineage>
        <taxon>Eukaryota</taxon>
        <taxon>Metazoa</taxon>
        <taxon>Chordata</taxon>
        <taxon>Craniata</taxon>
        <taxon>Vertebrata</taxon>
        <taxon>Euteleostomi</taxon>
        <taxon>Actinopterygii</taxon>
        <taxon>Neopterygii</taxon>
        <taxon>Teleostei</taxon>
        <taxon>Neoteleostei</taxon>
        <taxon>Acanthomorphata</taxon>
        <taxon>Carangaria</taxon>
        <taxon>Pleuronectiformes</taxon>
        <taxon>Pleuronectoidei</taxon>
        <taxon>Scophthalmidae</taxon>
        <taxon>Scophthalmus</taxon>
    </lineage>
</organism>
<gene>
    <name evidence="2" type="ORF">F2P81_012000</name>
</gene>
<dbReference type="Proteomes" id="UP000438429">
    <property type="component" value="Unassembled WGS sequence"/>
</dbReference>
<proteinExistence type="predicted"/>
<evidence type="ECO:0000313" key="3">
    <source>
        <dbReference type="Proteomes" id="UP000438429"/>
    </source>
</evidence>
<sequence>MSVSSHWQIYTMLPNLERIDGCEKNVLTKSRNSSGKGPEEHLRSFVSSHTAPPLCMSESSFGVFCTCAIVVNLHVCDETHNAAVEIMFAVSSLRPFEETRVDEIKLLLLYDVRARELQSCHRRSPTRKREGGDTFHVSASTPHPVLYTGASVNRPSSDTHLDWHRAVRPEVSSRDSEATGHR</sequence>
<evidence type="ECO:0000313" key="2">
    <source>
        <dbReference type="EMBL" id="KAF0036688.1"/>
    </source>
</evidence>
<accession>A0A6A4SX54</accession>
<feature type="compositionally biased region" description="Basic and acidic residues" evidence="1">
    <location>
        <begin position="157"/>
        <end position="182"/>
    </location>
</feature>
<dbReference type="AlphaFoldDB" id="A0A6A4SX54"/>
<name>A0A6A4SX54_SCOMX</name>
<evidence type="ECO:0000256" key="1">
    <source>
        <dbReference type="SAM" id="MobiDB-lite"/>
    </source>
</evidence>
<dbReference type="EMBL" id="VEVO01000010">
    <property type="protein sequence ID" value="KAF0036688.1"/>
    <property type="molecule type" value="Genomic_DNA"/>
</dbReference>
<feature type="region of interest" description="Disordered" evidence="1">
    <location>
        <begin position="121"/>
        <end position="182"/>
    </location>
</feature>
<comment type="caution">
    <text evidence="2">The sequence shown here is derived from an EMBL/GenBank/DDBJ whole genome shotgun (WGS) entry which is preliminary data.</text>
</comment>
<protein>
    <submittedName>
        <fullName evidence="2">Uncharacterized protein</fullName>
    </submittedName>
</protein>
<reference evidence="2 3" key="1">
    <citation type="submission" date="2019-06" db="EMBL/GenBank/DDBJ databases">
        <title>Draft genomes of female and male turbot (Scophthalmus maximus).</title>
        <authorList>
            <person name="Xu H."/>
            <person name="Xu X.-W."/>
            <person name="Shao C."/>
            <person name="Chen S."/>
        </authorList>
    </citation>
    <scope>NUCLEOTIDE SEQUENCE [LARGE SCALE GENOMIC DNA]</scope>
    <source>
        <strain evidence="2">Ysfricsl-2016a</strain>
        <tissue evidence="2">Blood</tissue>
    </source>
</reference>